<evidence type="ECO:0000256" key="10">
    <source>
        <dbReference type="ARBA" id="ARBA00023136"/>
    </source>
</evidence>
<dbReference type="GO" id="GO:0004578">
    <property type="term" value="F:chitobiosyldiphosphodolichol beta-mannosyltransferase activity"/>
    <property type="evidence" value="ECO:0007669"/>
    <property type="project" value="UniProtKB-EC"/>
</dbReference>
<keyword evidence="8" id="KW-0256">Endoplasmic reticulum</keyword>
<comment type="caution">
    <text evidence="12">The sequence shown here is derived from an EMBL/GenBank/DDBJ whole genome shotgun (WGS) entry which is preliminary data.</text>
</comment>
<dbReference type="PANTHER" id="PTHR13036:SF0">
    <property type="entry name" value="CHITOBIOSYLDIPHOSPHODOLICHOL BETA-MANNOSYLTRANSFERASE"/>
    <property type="match status" value="1"/>
</dbReference>
<keyword evidence="10" id="KW-0472">Membrane</keyword>
<comment type="pathway">
    <text evidence="2">Protein modification; protein glycosylation.</text>
</comment>
<evidence type="ECO:0000313" key="13">
    <source>
        <dbReference type="Proteomes" id="UP000076580"/>
    </source>
</evidence>
<proteinExistence type="predicted"/>
<keyword evidence="5" id="KW-0328">Glycosyltransferase</keyword>
<evidence type="ECO:0000256" key="1">
    <source>
        <dbReference type="ARBA" id="ARBA00004389"/>
    </source>
</evidence>
<evidence type="ECO:0000256" key="5">
    <source>
        <dbReference type="ARBA" id="ARBA00022676"/>
    </source>
</evidence>
<gene>
    <name evidence="12" type="ORF">DCS_00644</name>
</gene>
<protein>
    <recommendedName>
        <fullName evidence="4">Chitobiosyldiphosphodolichol beta-mannosyltransferase</fullName>
        <ecNumber evidence="3">2.4.1.142</ecNumber>
    </recommendedName>
</protein>
<evidence type="ECO:0000256" key="7">
    <source>
        <dbReference type="ARBA" id="ARBA00022692"/>
    </source>
</evidence>
<evidence type="ECO:0000256" key="6">
    <source>
        <dbReference type="ARBA" id="ARBA00022679"/>
    </source>
</evidence>
<comment type="function">
    <text evidence="11">Participates in the formation of the lipid-linked precursor oligosaccharide for N-glycosylation. Involved in assembling the dolichol-pyrophosphate-GlcNAc(2)-Man(5) intermediate on the cytoplasmic surface of the ER.</text>
</comment>
<dbReference type="EC" id="2.4.1.142" evidence="3"/>
<dbReference type="GeneID" id="63713287"/>
<dbReference type="GO" id="GO:0005789">
    <property type="term" value="C:endoplasmic reticulum membrane"/>
    <property type="evidence" value="ECO:0007669"/>
    <property type="project" value="UniProtKB-SubCell"/>
</dbReference>
<evidence type="ECO:0000256" key="4">
    <source>
        <dbReference type="ARBA" id="ARBA00015841"/>
    </source>
</evidence>
<keyword evidence="13" id="KW-1185">Reference proteome</keyword>
<dbReference type="FunCoup" id="A0A151GQW2">
    <property type="interactions" value="846"/>
</dbReference>
<dbReference type="PANTHER" id="PTHR13036">
    <property type="entry name" value="BETA1,4 MANNOSYLTRANSFERASE"/>
    <property type="match status" value="1"/>
</dbReference>
<dbReference type="Pfam" id="PF13692">
    <property type="entry name" value="Glyco_trans_1_4"/>
    <property type="match status" value="1"/>
</dbReference>
<dbReference type="Gene3D" id="3.40.50.2000">
    <property type="entry name" value="Glycogen Phosphorylase B"/>
    <property type="match status" value="1"/>
</dbReference>
<evidence type="ECO:0000313" key="12">
    <source>
        <dbReference type="EMBL" id="KYK59514.1"/>
    </source>
</evidence>
<dbReference type="Proteomes" id="UP000076580">
    <property type="component" value="Chromosome 01"/>
</dbReference>
<evidence type="ECO:0000256" key="11">
    <source>
        <dbReference type="ARBA" id="ARBA00024899"/>
    </source>
</evidence>
<sequence length="474" mass="52658">MIVPFLASLLAGVLFVIVVSYGFTTLAWLRRTLGNAIPTRYHPAERPEDERIQILVLGDVGRSPRMQYHAISVAKHGRKVDIVGYKETARHPQLIGNPRVTMYPLTPTPEWIVWGNLPFFINLPCKVMQQFWTLFYTLMFATPPAQWIIIQNPPSIPTFHVALLVSLVRGSKVIVDWHNYGHSILAQKILYRPLVPFYRFYEMEFGRFLGNANLSVTDAMARELKGGQVVLKGPVYTLHDRPAEIFQPRRSTKERYAFLSKLPETKSQAADIVEGTVRLIVSSTSWTPDEDFNILLDSLVAYANAEADADVDAEPPSPILAVITGKGPEKKKYLEKIASLQDGGRLPGVRIVTAWLSSRDYAALLAAADLGVSLHKSSSGVDLPMKVVDMFGSGLPVAAYSAFESFGELVKEGENGCGFETASQLTAILRRLFSVAGDEELATLRRGAVKEGALRWDDEWDRVVAPLIGFTNDK</sequence>
<dbReference type="STRING" id="98403.A0A151GQW2"/>
<dbReference type="SUPFAM" id="SSF53756">
    <property type="entry name" value="UDP-Glycosyltransferase/glycogen phosphorylase"/>
    <property type="match status" value="1"/>
</dbReference>
<evidence type="ECO:0000256" key="8">
    <source>
        <dbReference type="ARBA" id="ARBA00022824"/>
    </source>
</evidence>
<evidence type="ECO:0000256" key="3">
    <source>
        <dbReference type="ARBA" id="ARBA00012611"/>
    </source>
</evidence>
<dbReference type="InParanoid" id="A0A151GQW2"/>
<dbReference type="AlphaFoldDB" id="A0A151GQW2"/>
<keyword evidence="9" id="KW-1133">Transmembrane helix</keyword>
<organism evidence="12 13">
    <name type="scientific">Drechmeria coniospora</name>
    <name type="common">Nematophagous fungus</name>
    <name type="synonym">Meria coniospora</name>
    <dbReference type="NCBI Taxonomy" id="98403"/>
    <lineage>
        <taxon>Eukaryota</taxon>
        <taxon>Fungi</taxon>
        <taxon>Dikarya</taxon>
        <taxon>Ascomycota</taxon>
        <taxon>Pezizomycotina</taxon>
        <taxon>Sordariomycetes</taxon>
        <taxon>Hypocreomycetidae</taxon>
        <taxon>Hypocreales</taxon>
        <taxon>Ophiocordycipitaceae</taxon>
        <taxon>Drechmeria</taxon>
    </lineage>
</organism>
<dbReference type="InterPro" id="IPR026051">
    <property type="entry name" value="ALG1-like"/>
</dbReference>
<evidence type="ECO:0000256" key="2">
    <source>
        <dbReference type="ARBA" id="ARBA00004922"/>
    </source>
</evidence>
<keyword evidence="7" id="KW-0812">Transmembrane</keyword>
<keyword evidence="6" id="KW-0808">Transferase</keyword>
<dbReference type="EMBL" id="LAYC01000001">
    <property type="protein sequence ID" value="KYK59514.1"/>
    <property type="molecule type" value="Genomic_DNA"/>
</dbReference>
<dbReference type="RefSeq" id="XP_040658866.1">
    <property type="nucleotide sequence ID" value="XM_040797983.1"/>
</dbReference>
<dbReference type="OrthoDB" id="614844at2759"/>
<evidence type="ECO:0000256" key="9">
    <source>
        <dbReference type="ARBA" id="ARBA00022989"/>
    </source>
</evidence>
<reference evidence="12 13" key="1">
    <citation type="journal article" date="2016" name="Sci. Rep.">
        <title>Insights into Adaptations to a Near-Obligate Nematode Endoparasitic Lifestyle from the Finished Genome of Drechmeria coniospora.</title>
        <authorList>
            <person name="Zhang L."/>
            <person name="Zhou Z."/>
            <person name="Guo Q."/>
            <person name="Fokkens L."/>
            <person name="Miskei M."/>
            <person name="Pocsi I."/>
            <person name="Zhang W."/>
            <person name="Chen M."/>
            <person name="Wang L."/>
            <person name="Sun Y."/>
            <person name="Donzelli B.G."/>
            <person name="Gibson D.M."/>
            <person name="Nelson D.R."/>
            <person name="Luo J.G."/>
            <person name="Rep M."/>
            <person name="Liu H."/>
            <person name="Yang S."/>
            <person name="Wang J."/>
            <person name="Krasnoff S.B."/>
            <person name="Xu Y."/>
            <person name="Molnar I."/>
            <person name="Lin M."/>
        </authorList>
    </citation>
    <scope>NUCLEOTIDE SEQUENCE [LARGE SCALE GENOMIC DNA]</scope>
    <source>
        <strain evidence="12 13">ARSEF 6962</strain>
    </source>
</reference>
<accession>A0A151GQW2</accession>
<comment type="subcellular location">
    <subcellularLocation>
        <location evidence="1">Endoplasmic reticulum membrane</location>
        <topology evidence="1">Single-pass membrane protein</topology>
    </subcellularLocation>
</comment>
<name>A0A151GQW2_DRECN</name>